<dbReference type="RefSeq" id="WP_182944877.1">
    <property type="nucleotide sequence ID" value="NZ_JABEQH010000034.1"/>
</dbReference>
<feature type="domain" description="Glycosyltransferase family 28 N-terminal" evidence="1">
    <location>
        <begin position="14"/>
        <end position="54"/>
    </location>
</feature>
<organism evidence="2 3">
    <name type="scientific">Gluconacetobacter johannae</name>
    <dbReference type="NCBI Taxonomy" id="112140"/>
    <lineage>
        <taxon>Bacteria</taxon>
        <taxon>Pseudomonadati</taxon>
        <taxon>Pseudomonadota</taxon>
        <taxon>Alphaproteobacteria</taxon>
        <taxon>Acetobacterales</taxon>
        <taxon>Acetobacteraceae</taxon>
        <taxon>Gluconacetobacter</taxon>
    </lineage>
</organism>
<feature type="non-terminal residue" evidence="2">
    <location>
        <position position="84"/>
    </location>
</feature>
<dbReference type="GO" id="GO:0005975">
    <property type="term" value="P:carbohydrate metabolic process"/>
    <property type="evidence" value="ECO:0007669"/>
    <property type="project" value="InterPro"/>
</dbReference>
<gene>
    <name evidence="2" type="ORF">HLH21_16705</name>
</gene>
<dbReference type="GO" id="GO:1901137">
    <property type="term" value="P:carbohydrate derivative biosynthetic process"/>
    <property type="evidence" value="ECO:0007669"/>
    <property type="project" value="UniProtKB-ARBA"/>
</dbReference>
<proteinExistence type="predicted"/>
<accession>A0A7W4P828</accession>
<dbReference type="AlphaFoldDB" id="A0A7W4P828"/>
<dbReference type="Proteomes" id="UP000561066">
    <property type="component" value="Unassembled WGS sequence"/>
</dbReference>
<comment type="caution">
    <text evidence="2">The sequence shown here is derived from an EMBL/GenBank/DDBJ whole genome shotgun (WGS) entry which is preliminary data.</text>
</comment>
<dbReference type="GO" id="GO:0016758">
    <property type="term" value="F:hexosyltransferase activity"/>
    <property type="evidence" value="ECO:0007669"/>
    <property type="project" value="InterPro"/>
</dbReference>
<dbReference type="SUPFAM" id="SSF53756">
    <property type="entry name" value="UDP-Glycosyltransferase/glycogen phosphorylase"/>
    <property type="match status" value="1"/>
</dbReference>
<evidence type="ECO:0000259" key="1">
    <source>
        <dbReference type="Pfam" id="PF03033"/>
    </source>
</evidence>
<dbReference type="Gene3D" id="3.40.50.2000">
    <property type="entry name" value="Glycogen Phosphorylase B"/>
    <property type="match status" value="1"/>
</dbReference>
<evidence type="ECO:0000313" key="2">
    <source>
        <dbReference type="EMBL" id="MBB2177540.1"/>
    </source>
</evidence>
<dbReference type="EMBL" id="JABEQH010000034">
    <property type="protein sequence ID" value="MBB2177540.1"/>
    <property type="molecule type" value="Genomic_DNA"/>
</dbReference>
<reference evidence="2 3" key="1">
    <citation type="submission" date="2020-04" db="EMBL/GenBank/DDBJ databases">
        <title>Description of novel Gluconacetobacter.</title>
        <authorList>
            <person name="Sombolestani A."/>
        </authorList>
    </citation>
    <scope>NUCLEOTIDE SEQUENCE [LARGE SCALE GENOMIC DNA]</scope>
    <source>
        <strain evidence="2 3">LMG 21312</strain>
    </source>
</reference>
<dbReference type="InterPro" id="IPR004276">
    <property type="entry name" value="GlycoTrans_28_N"/>
</dbReference>
<dbReference type="Pfam" id="PF03033">
    <property type="entry name" value="Glyco_transf_28"/>
    <property type="match status" value="1"/>
</dbReference>
<keyword evidence="3" id="KW-1185">Reference proteome</keyword>
<sequence>MSARPDIAAGRRPIVIAAGGTGGHFIPAEALARELASRGHAIALMTDRRAGERTEGVFAGGPQFVLPGAGIAGRGLSRGLRAAV</sequence>
<keyword evidence="2" id="KW-0808">Transferase</keyword>
<evidence type="ECO:0000313" key="3">
    <source>
        <dbReference type="Proteomes" id="UP000561066"/>
    </source>
</evidence>
<protein>
    <submittedName>
        <fullName evidence="2">UDP-N-acetylglucosamine--N-acetylmuramyl-(Pentapeptide) pyrophosphoryl-undecaprenol N-acetylglucosamine transferase</fullName>
    </submittedName>
</protein>
<name>A0A7W4P828_9PROT</name>